<evidence type="ECO:0000313" key="2">
    <source>
        <dbReference type="Proteomes" id="UP001164539"/>
    </source>
</evidence>
<name>A0ACC1WZ73_MELAZ</name>
<organism evidence="1 2">
    <name type="scientific">Melia azedarach</name>
    <name type="common">Chinaberry tree</name>
    <dbReference type="NCBI Taxonomy" id="155640"/>
    <lineage>
        <taxon>Eukaryota</taxon>
        <taxon>Viridiplantae</taxon>
        <taxon>Streptophyta</taxon>
        <taxon>Embryophyta</taxon>
        <taxon>Tracheophyta</taxon>
        <taxon>Spermatophyta</taxon>
        <taxon>Magnoliopsida</taxon>
        <taxon>eudicotyledons</taxon>
        <taxon>Gunneridae</taxon>
        <taxon>Pentapetalae</taxon>
        <taxon>rosids</taxon>
        <taxon>malvids</taxon>
        <taxon>Sapindales</taxon>
        <taxon>Meliaceae</taxon>
        <taxon>Melia</taxon>
    </lineage>
</organism>
<reference evidence="1 2" key="1">
    <citation type="journal article" date="2023" name="Science">
        <title>Complex scaffold remodeling in plant triterpene biosynthesis.</title>
        <authorList>
            <person name="De La Pena R."/>
            <person name="Hodgson H."/>
            <person name="Liu J.C."/>
            <person name="Stephenson M.J."/>
            <person name="Martin A.C."/>
            <person name="Owen C."/>
            <person name="Harkess A."/>
            <person name="Leebens-Mack J."/>
            <person name="Jimenez L.E."/>
            <person name="Osbourn A."/>
            <person name="Sattely E.S."/>
        </authorList>
    </citation>
    <scope>NUCLEOTIDE SEQUENCE [LARGE SCALE GENOMIC DNA]</scope>
    <source>
        <strain evidence="2">cv. JPN11</strain>
        <tissue evidence="1">Leaf</tissue>
    </source>
</reference>
<dbReference type="EMBL" id="CM051406">
    <property type="protein sequence ID" value="KAJ4703260.1"/>
    <property type="molecule type" value="Genomic_DNA"/>
</dbReference>
<proteinExistence type="predicted"/>
<sequence>MASSKLLFFFCFIVLHLVALTTAQQNTPLLHLCSDENGTFTRSSPYQVNLNRLLPSLSTKTSINYGFVNASKGVNSGRVNAMALCRGDVKPATCRGCINNSTRELRKSCPNQKEAIIWYDYCMLRYSNRYFFRNMEFGPYFWAYGMQKASNARTFNRVLQILLNSLRNKAASGDSHLKFATGNATASKSETIHALVQCTPDLSKQQCRECLSNATALLPKCCDGKRGGRVVAPSCNFRYEIGRFYK</sequence>
<keyword evidence="2" id="KW-1185">Reference proteome</keyword>
<evidence type="ECO:0000313" key="1">
    <source>
        <dbReference type="EMBL" id="KAJ4703260.1"/>
    </source>
</evidence>
<dbReference type="Proteomes" id="UP001164539">
    <property type="component" value="Chromosome 13"/>
</dbReference>
<comment type="caution">
    <text evidence="1">The sequence shown here is derived from an EMBL/GenBank/DDBJ whole genome shotgun (WGS) entry which is preliminary data.</text>
</comment>
<protein>
    <submittedName>
        <fullName evidence="1">Cysteine-rich receptor-kinase-like protein</fullName>
    </submittedName>
</protein>
<gene>
    <name evidence="1" type="ORF">OWV82_023188</name>
</gene>
<accession>A0ACC1WZ73</accession>